<dbReference type="EMBL" id="JABBXH010000001">
    <property type="protein sequence ID" value="NMP30055.1"/>
    <property type="molecule type" value="Genomic_DNA"/>
</dbReference>
<feature type="chain" id="PRO_5030653213" description="Pilus formation protein N-terminal domain-containing protein" evidence="1">
    <location>
        <begin position="20"/>
        <end position="112"/>
    </location>
</feature>
<evidence type="ECO:0000313" key="3">
    <source>
        <dbReference type="Proteomes" id="UP000568664"/>
    </source>
</evidence>
<dbReference type="RefSeq" id="WP_169073404.1">
    <property type="nucleotide sequence ID" value="NZ_JABBXH010000001.1"/>
</dbReference>
<proteinExistence type="predicted"/>
<comment type="caution">
    <text evidence="2">The sequence shown here is derived from an EMBL/GenBank/DDBJ whole genome shotgun (WGS) entry which is preliminary data.</text>
</comment>
<keyword evidence="1" id="KW-0732">Signal</keyword>
<sequence length="112" mass="12041">MKNLLFTGLMLAVSGSVCAQSYQISSKIDVNEQTIGSPVLIVNAGELANISVADKYSVSVLITPESASQVLLNLATKEGEMTRSTELSLPLDKKVELEIGKQSFELLINKVQ</sequence>
<dbReference type="Proteomes" id="UP000568664">
    <property type="component" value="Unassembled WGS sequence"/>
</dbReference>
<keyword evidence="3" id="KW-1185">Reference proteome</keyword>
<evidence type="ECO:0000256" key="1">
    <source>
        <dbReference type="SAM" id="SignalP"/>
    </source>
</evidence>
<name>A0A7Y0LBK2_9GAMM</name>
<organism evidence="2 3">
    <name type="scientific">Thalassotalea algicola</name>
    <dbReference type="NCBI Taxonomy" id="2716224"/>
    <lineage>
        <taxon>Bacteria</taxon>
        <taxon>Pseudomonadati</taxon>
        <taxon>Pseudomonadota</taxon>
        <taxon>Gammaproteobacteria</taxon>
        <taxon>Alteromonadales</taxon>
        <taxon>Colwelliaceae</taxon>
        <taxon>Thalassotalea</taxon>
    </lineage>
</organism>
<accession>A0A7Y0LBK2</accession>
<feature type="signal peptide" evidence="1">
    <location>
        <begin position="1"/>
        <end position="19"/>
    </location>
</feature>
<evidence type="ECO:0000313" key="2">
    <source>
        <dbReference type="EMBL" id="NMP30055.1"/>
    </source>
</evidence>
<gene>
    <name evidence="2" type="ORF">HII17_00650</name>
</gene>
<dbReference type="AlphaFoldDB" id="A0A7Y0LBK2"/>
<reference evidence="2 3" key="1">
    <citation type="submission" date="2020-04" db="EMBL/GenBank/DDBJ databases">
        <title>Thalassotalea sp. M1531, isolated from the surface of marine red alga.</title>
        <authorList>
            <person name="Pang L."/>
            <person name="Lu D.-C."/>
        </authorList>
    </citation>
    <scope>NUCLEOTIDE SEQUENCE [LARGE SCALE GENOMIC DNA]</scope>
    <source>
        <strain evidence="2 3">M1531</strain>
    </source>
</reference>
<evidence type="ECO:0008006" key="4">
    <source>
        <dbReference type="Google" id="ProtNLM"/>
    </source>
</evidence>
<protein>
    <recommendedName>
        <fullName evidence="4">Pilus formation protein N-terminal domain-containing protein</fullName>
    </recommendedName>
</protein>